<evidence type="ECO:0000259" key="1">
    <source>
        <dbReference type="PROSITE" id="PS50948"/>
    </source>
</evidence>
<dbReference type="SUPFAM" id="SSF57414">
    <property type="entry name" value="Hairpin loop containing domain-like"/>
    <property type="match status" value="1"/>
</dbReference>
<protein>
    <recommendedName>
        <fullName evidence="1">Apple domain-containing protein</fullName>
    </recommendedName>
</protein>
<name>A0A210QIL1_MIZYE</name>
<proteinExistence type="predicted"/>
<dbReference type="Proteomes" id="UP000242188">
    <property type="component" value="Unassembled WGS sequence"/>
</dbReference>
<dbReference type="EMBL" id="NEDP02003487">
    <property type="protein sequence ID" value="OWF48580.1"/>
    <property type="molecule type" value="Genomic_DNA"/>
</dbReference>
<keyword evidence="3" id="KW-1185">Reference proteome</keyword>
<comment type="caution">
    <text evidence="2">The sequence shown here is derived from an EMBL/GenBank/DDBJ whole genome shotgun (WGS) entry which is preliminary data.</text>
</comment>
<dbReference type="Gene3D" id="3.50.4.10">
    <property type="entry name" value="Hepatocyte Growth Factor"/>
    <property type="match status" value="1"/>
</dbReference>
<organism evidence="2 3">
    <name type="scientific">Mizuhopecten yessoensis</name>
    <name type="common">Japanese scallop</name>
    <name type="synonym">Patinopecten yessoensis</name>
    <dbReference type="NCBI Taxonomy" id="6573"/>
    <lineage>
        <taxon>Eukaryota</taxon>
        <taxon>Metazoa</taxon>
        <taxon>Spiralia</taxon>
        <taxon>Lophotrochozoa</taxon>
        <taxon>Mollusca</taxon>
        <taxon>Bivalvia</taxon>
        <taxon>Autobranchia</taxon>
        <taxon>Pteriomorphia</taxon>
        <taxon>Pectinida</taxon>
        <taxon>Pectinoidea</taxon>
        <taxon>Pectinidae</taxon>
        <taxon>Mizuhopecten</taxon>
    </lineage>
</organism>
<evidence type="ECO:0000313" key="2">
    <source>
        <dbReference type="EMBL" id="OWF48580.1"/>
    </source>
</evidence>
<sequence length="77" mass="8856">MPQMHLSTLPAKTIRNSSVEACAELCVREVEFECMSFDLDNTVGSCRLQNHTHEELFVTLQVSTFTDHYRSKYCNLV</sequence>
<dbReference type="AlphaFoldDB" id="A0A210QIL1"/>
<dbReference type="InterPro" id="IPR003609">
    <property type="entry name" value="Pan_app"/>
</dbReference>
<dbReference type="OrthoDB" id="10009301at2759"/>
<dbReference type="PROSITE" id="PS50948">
    <property type="entry name" value="PAN"/>
    <property type="match status" value="1"/>
</dbReference>
<dbReference type="Pfam" id="PF00024">
    <property type="entry name" value="PAN_1"/>
    <property type="match status" value="1"/>
</dbReference>
<dbReference type="CDD" id="cd01099">
    <property type="entry name" value="PAN_AP_HGF"/>
    <property type="match status" value="1"/>
</dbReference>
<accession>A0A210QIL1</accession>
<evidence type="ECO:0000313" key="3">
    <source>
        <dbReference type="Proteomes" id="UP000242188"/>
    </source>
</evidence>
<feature type="domain" description="Apple" evidence="1">
    <location>
        <begin position="1"/>
        <end position="74"/>
    </location>
</feature>
<reference evidence="2 3" key="1">
    <citation type="journal article" date="2017" name="Nat. Ecol. Evol.">
        <title>Scallop genome provides insights into evolution of bilaterian karyotype and development.</title>
        <authorList>
            <person name="Wang S."/>
            <person name="Zhang J."/>
            <person name="Jiao W."/>
            <person name="Li J."/>
            <person name="Xun X."/>
            <person name="Sun Y."/>
            <person name="Guo X."/>
            <person name="Huan P."/>
            <person name="Dong B."/>
            <person name="Zhang L."/>
            <person name="Hu X."/>
            <person name="Sun X."/>
            <person name="Wang J."/>
            <person name="Zhao C."/>
            <person name="Wang Y."/>
            <person name="Wang D."/>
            <person name="Huang X."/>
            <person name="Wang R."/>
            <person name="Lv J."/>
            <person name="Li Y."/>
            <person name="Zhang Z."/>
            <person name="Liu B."/>
            <person name="Lu W."/>
            <person name="Hui Y."/>
            <person name="Liang J."/>
            <person name="Zhou Z."/>
            <person name="Hou R."/>
            <person name="Li X."/>
            <person name="Liu Y."/>
            <person name="Li H."/>
            <person name="Ning X."/>
            <person name="Lin Y."/>
            <person name="Zhao L."/>
            <person name="Xing Q."/>
            <person name="Dou J."/>
            <person name="Li Y."/>
            <person name="Mao J."/>
            <person name="Guo H."/>
            <person name="Dou H."/>
            <person name="Li T."/>
            <person name="Mu C."/>
            <person name="Jiang W."/>
            <person name="Fu Q."/>
            <person name="Fu X."/>
            <person name="Miao Y."/>
            <person name="Liu J."/>
            <person name="Yu Q."/>
            <person name="Li R."/>
            <person name="Liao H."/>
            <person name="Li X."/>
            <person name="Kong Y."/>
            <person name="Jiang Z."/>
            <person name="Chourrout D."/>
            <person name="Li R."/>
            <person name="Bao Z."/>
        </authorList>
    </citation>
    <scope>NUCLEOTIDE SEQUENCE [LARGE SCALE GENOMIC DNA]</scope>
    <source>
        <strain evidence="2 3">PY_sf001</strain>
    </source>
</reference>
<gene>
    <name evidence="2" type="ORF">KP79_PYT04504</name>
</gene>